<protein>
    <recommendedName>
        <fullName evidence="3">DUF2694 domain-containing protein</fullName>
    </recommendedName>
</protein>
<dbReference type="InterPro" id="IPR024426">
    <property type="entry name" value="DUF2694"/>
</dbReference>
<gene>
    <name evidence="1" type="ORF">A5771_18790</name>
</gene>
<dbReference type="AlphaFoldDB" id="A0A1A2E5Y6"/>
<dbReference type="OrthoDB" id="4741416at2"/>
<reference evidence="2" key="1">
    <citation type="submission" date="2016-06" db="EMBL/GenBank/DDBJ databases">
        <authorList>
            <person name="Sutton G."/>
            <person name="Brinkac L."/>
            <person name="Sanka R."/>
            <person name="Adams M."/>
            <person name="Lau E."/>
            <person name="Mehaffy C."/>
            <person name="Tameris M."/>
            <person name="Hatherill M."/>
            <person name="Hanekom W."/>
            <person name="Mahomed H."/>
            <person name="Mcshane H."/>
        </authorList>
    </citation>
    <scope>NUCLEOTIDE SEQUENCE [LARGE SCALE GENOMIC DNA]</scope>
    <source>
        <strain evidence="2">852014-51077_SCH5608930-a</strain>
    </source>
</reference>
<comment type="caution">
    <text evidence="1">The sequence shown here is derived from an EMBL/GenBank/DDBJ whole genome shotgun (WGS) entry which is preliminary data.</text>
</comment>
<sequence length="108" mass="11500">MTEPNPAFDTTHPSGDVMFRSCRGGYLHSVVLSEAAMSADAQRLAEAVVLAADVSFLKAALEIRGEIVITGHAPSAAVPTQEDLRVATERLLNHQLHAGHQSGDGVRR</sequence>
<proteinExistence type="predicted"/>
<dbReference type="RefSeq" id="WP_064857055.1">
    <property type="nucleotide sequence ID" value="NZ_LZIM01000032.1"/>
</dbReference>
<evidence type="ECO:0000313" key="2">
    <source>
        <dbReference type="Proteomes" id="UP000093985"/>
    </source>
</evidence>
<dbReference type="Pfam" id="PF10904">
    <property type="entry name" value="DUF2694"/>
    <property type="match status" value="1"/>
</dbReference>
<organism evidence="1 2">
    <name type="scientific">Mycolicibacter sinensis (strain JDM601)</name>
    <name type="common">Mycobacterium sinense</name>
    <dbReference type="NCBI Taxonomy" id="875328"/>
    <lineage>
        <taxon>Bacteria</taxon>
        <taxon>Bacillati</taxon>
        <taxon>Actinomycetota</taxon>
        <taxon>Actinomycetes</taxon>
        <taxon>Mycobacteriales</taxon>
        <taxon>Mycobacteriaceae</taxon>
        <taxon>Mycolicibacter</taxon>
    </lineage>
</organism>
<dbReference type="EMBL" id="LZIN01000104">
    <property type="protein sequence ID" value="OBF99514.1"/>
    <property type="molecule type" value="Genomic_DNA"/>
</dbReference>
<name>A0A1A2E5Y6_MYCSD</name>
<evidence type="ECO:0008006" key="3">
    <source>
        <dbReference type="Google" id="ProtNLM"/>
    </source>
</evidence>
<dbReference type="Proteomes" id="UP000093985">
    <property type="component" value="Unassembled WGS sequence"/>
</dbReference>
<evidence type="ECO:0000313" key="1">
    <source>
        <dbReference type="EMBL" id="OBF99514.1"/>
    </source>
</evidence>
<accession>A0A1A2E5Y6</accession>